<accession>A0A2M9AAJ9</accession>
<dbReference type="Pfam" id="PF13648">
    <property type="entry name" value="Lipocalin_4"/>
    <property type="match status" value="1"/>
</dbReference>
<organism evidence="3 4">
    <name type="scientific">Hallerella succinigenes</name>
    <dbReference type="NCBI Taxonomy" id="1896222"/>
    <lineage>
        <taxon>Bacteria</taxon>
        <taxon>Pseudomonadati</taxon>
        <taxon>Fibrobacterota</taxon>
        <taxon>Fibrobacteria</taxon>
        <taxon>Fibrobacterales</taxon>
        <taxon>Fibrobacteraceae</taxon>
        <taxon>Hallerella</taxon>
    </lineage>
</organism>
<gene>
    <name evidence="3" type="ORF">BGX16_2773</name>
</gene>
<evidence type="ECO:0000313" key="3">
    <source>
        <dbReference type="EMBL" id="PJJ42729.1"/>
    </source>
</evidence>
<evidence type="ECO:0000313" key="4">
    <source>
        <dbReference type="Proteomes" id="UP000231134"/>
    </source>
</evidence>
<name>A0A2M9AAJ9_9BACT</name>
<dbReference type="AlphaFoldDB" id="A0A2M9AAJ9"/>
<evidence type="ECO:0000259" key="2">
    <source>
        <dbReference type="Pfam" id="PF13648"/>
    </source>
</evidence>
<feature type="chain" id="PRO_5014611539" evidence="1">
    <location>
        <begin position="20"/>
        <end position="180"/>
    </location>
</feature>
<sequence length="180" mass="18991">MKKSFVLAGMISISMFLGACSSESNSGSKSLAEKCEKGVTESCLEGATWSMNAFYTINEGNTAYSVVKELKSGGVASPSTLTFEEDGSFTLINSKSLYLNSEGTCLGEEEAGTWSVSGGQLTMNFTMGCMLGSMGYSFTSTPTIIDLNGSTALNLGGSYIYKDAPIAGYSLYEVFTGVER</sequence>
<keyword evidence="4" id="KW-1185">Reference proteome</keyword>
<dbReference type="EMBL" id="PGEX01000001">
    <property type="protein sequence ID" value="PJJ42729.1"/>
    <property type="molecule type" value="Genomic_DNA"/>
</dbReference>
<reference evidence="3 4" key="1">
    <citation type="submission" date="2017-11" db="EMBL/GenBank/DDBJ databases">
        <title>Animal gut microbial communities from fecal samples from Wisconsin, USA.</title>
        <authorList>
            <person name="Neumann A."/>
        </authorList>
    </citation>
    <scope>NUCLEOTIDE SEQUENCE [LARGE SCALE GENOMIC DNA]</scope>
    <source>
        <strain evidence="3 4">UWS3</strain>
    </source>
</reference>
<protein>
    <submittedName>
        <fullName evidence="3">Lipocalin-like protein</fullName>
    </submittedName>
</protein>
<feature type="domain" description="Lipocalin-like" evidence="2">
    <location>
        <begin position="48"/>
        <end position="145"/>
    </location>
</feature>
<proteinExistence type="predicted"/>
<dbReference type="RefSeq" id="WP_100426573.1">
    <property type="nucleotide sequence ID" value="NZ_PGEX01000001.1"/>
</dbReference>
<comment type="caution">
    <text evidence="3">The sequence shown here is derived from an EMBL/GenBank/DDBJ whole genome shotgun (WGS) entry which is preliminary data.</text>
</comment>
<dbReference type="Proteomes" id="UP000231134">
    <property type="component" value="Unassembled WGS sequence"/>
</dbReference>
<keyword evidence="1" id="KW-0732">Signal</keyword>
<evidence type="ECO:0000256" key="1">
    <source>
        <dbReference type="SAM" id="SignalP"/>
    </source>
</evidence>
<dbReference type="OrthoDB" id="9815491at2"/>
<dbReference type="InterPro" id="IPR024311">
    <property type="entry name" value="Lipocalin-like"/>
</dbReference>
<feature type="signal peptide" evidence="1">
    <location>
        <begin position="1"/>
        <end position="19"/>
    </location>
</feature>
<dbReference type="PROSITE" id="PS51257">
    <property type="entry name" value="PROKAR_LIPOPROTEIN"/>
    <property type="match status" value="1"/>
</dbReference>